<dbReference type="OMA" id="YEHATWL"/>
<evidence type="ECO:0000313" key="12">
    <source>
        <dbReference type="Proteomes" id="UP000268350"/>
    </source>
</evidence>
<feature type="chain" id="PRO_5017242108" evidence="10">
    <location>
        <begin position="22"/>
        <end position="211"/>
    </location>
</feature>
<reference evidence="12" key="1">
    <citation type="submission" date="2018-01" db="EMBL/GenBank/DDBJ databases">
        <authorList>
            <person name="Alioto T."/>
            <person name="Alioto T."/>
        </authorList>
    </citation>
    <scope>NUCLEOTIDE SEQUENCE [LARGE SCALE GENOMIC DNA]</scope>
</reference>
<evidence type="ECO:0000256" key="2">
    <source>
        <dbReference type="ARBA" id="ARBA00022448"/>
    </source>
</evidence>
<keyword evidence="6 9" id="KW-1133">Transmembrane helix</keyword>
<evidence type="ECO:0000256" key="1">
    <source>
        <dbReference type="ARBA" id="ARBA00004389"/>
    </source>
</evidence>
<keyword evidence="4" id="KW-0256">Endoplasmic reticulum</keyword>
<keyword evidence="9" id="KW-0472">Membrane</keyword>
<evidence type="ECO:0000256" key="4">
    <source>
        <dbReference type="ARBA" id="ARBA00022824"/>
    </source>
</evidence>
<dbReference type="Gene3D" id="3.40.30.10">
    <property type="entry name" value="Glutaredoxin"/>
    <property type="match status" value="1"/>
</dbReference>
<sequence>MNIYALSLAAALSLFLGYGPSQCPGTGGGHRHVIHLDEGCWEQLLQDEWMVGFCMPMVENCSRFERVWSSFATAMQWQQPGLAVARMQMEYSGTLVARFSLQRLPSILHVRNGTFRPLPVAYTLDELLQLAQGEWRQAQPLPIWRHPNGRVVGAKVLYLRAVNGVYGTKYLGGDYKRATFLVGLGSFLLFSTSLTVASSLYALARDKLMAK</sequence>
<dbReference type="Proteomes" id="UP000268350">
    <property type="component" value="Unassembled WGS sequence"/>
</dbReference>
<dbReference type="PANTHER" id="PTHR46107:SF3">
    <property type="entry name" value="THIOREDOXIN DOMAIN-CONTAINING PROTEIN"/>
    <property type="match status" value="1"/>
</dbReference>
<keyword evidence="3 10" id="KW-0732">Signal</keyword>
<feature type="transmembrane region" description="Helical" evidence="9">
    <location>
        <begin position="180"/>
        <end position="204"/>
    </location>
</feature>
<keyword evidence="12" id="KW-1185">Reference proteome</keyword>
<keyword evidence="7" id="KW-1015">Disulfide bond</keyword>
<evidence type="ECO:0000256" key="7">
    <source>
        <dbReference type="ARBA" id="ARBA00023157"/>
    </source>
</evidence>
<proteinExistence type="predicted"/>
<evidence type="ECO:0000256" key="3">
    <source>
        <dbReference type="ARBA" id="ARBA00022729"/>
    </source>
</evidence>
<protein>
    <submittedName>
        <fullName evidence="11">Blast:Thioredoxin-related transmembrane protein 1</fullName>
    </submittedName>
</protein>
<evidence type="ECO:0000256" key="5">
    <source>
        <dbReference type="ARBA" id="ARBA00022982"/>
    </source>
</evidence>
<organism evidence="11 12">
    <name type="scientific">Drosophila guanche</name>
    <name type="common">Fruit fly</name>
    <dbReference type="NCBI Taxonomy" id="7266"/>
    <lineage>
        <taxon>Eukaryota</taxon>
        <taxon>Metazoa</taxon>
        <taxon>Ecdysozoa</taxon>
        <taxon>Arthropoda</taxon>
        <taxon>Hexapoda</taxon>
        <taxon>Insecta</taxon>
        <taxon>Pterygota</taxon>
        <taxon>Neoptera</taxon>
        <taxon>Endopterygota</taxon>
        <taxon>Diptera</taxon>
        <taxon>Brachycera</taxon>
        <taxon>Muscomorpha</taxon>
        <taxon>Ephydroidea</taxon>
        <taxon>Drosophilidae</taxon>
        <taxon>Drosophila</taxon>
        <taxon>Sophophora</taxon>
    </lineage>
</organism>
<evidence type="ECO:0000313" key="11">
    <source>
        <dbReference type="EMBL" id="SPP77070.1"/>
    </source>
</evidence>
<dbReference type="STRING" id="7266.A0A3B0JNI3"/>
<dbReference type="SUPFAM" id="SSF52833">
    <property type="entry name" value="Thioredoxin-like"/>
    <property type="match status" value="1"/>
</dbReference>
<evidence type="ECO:0000256" key="10">
    <source>
        <dbReference type="SAM" id="SignalP"/>
    </source>
</evidence>
<dbReference type="InterPro" id="IPR036249">
    <property type="entry name" value="Thioredoxin-like_sf"/>
</dbReference>
<feature type="signal peptide" evidence="10">
    <location>
        <begin position="1"/>
        <end position="21"/>
    </location>
</feature>
<keyword evidence="8" id="KW-0676">Redox-active center</keyword>
<keyword evidence="2" id="KW-0813">Transport</keyword>
<gene>
    <name evidence="11" type="ORF">DGUA_6G007704</name>
</gene>
<dbReference type="GO" id="GO:0005789">
    <property type="term" value="C:endoplasmic reticulum membrane"/>
    <property type="evidence" value="ECO:0007669"/>
    <property type="project" value="UniProtKB-SubCell"/>
</dbReference>
<dbReference type="OrthoDB" id="7869097at2759"/>
<dbReference type="InterPro" id="IPR052454">
    <property type="entry name" value="TMX_domain-containing"/>
</dbReference>
<comment type="subcellular location">
    <subcellularLocation>
        <location evidence="1">Endoplasmic reticulum membrane</location>
        <topology evidence="1">Single-pass membrane protein</topology>
    </subcellularLocation>
</comment>
<name>A0A3B0JNI3_DROGU</name>
<dbReference type="PANTHER" id="PTHR46107">
    <property type="entry name" value="DUMPY: SHORTER THAN WILD-TYPE"/>
    <property type="match status" value="1"/>
</dbReference>
<dbReference type="AlphaFoldDB" id="A0A3B0JNI3"/>
<evidence type="ECO:0000256" key="9">
    <source>
        <dbReference type="SAM" id="Phobius"/>
    </source>
</evidence>
<keyword evidence="9 11" id="KW-0812">Transmembrane</keyword>
<accession>A0A3B0JNI3</accession>
<dbReference type="EMBL" id="OUUW01000002">
    <property type="protein sequence ID" value="SPP77070.1"/>
    <property type="molecule type" value="Genomic_DNA"/>
</dbReference>
<keyword evidence="5" id="KW-0249">Electron transport</keyword>
<evidence type="ECO:0000256" key="8">
    <source>
        <dbReference type="ARBA" id="ARBA00023284"/>
    </source>
</evidence>
<evidence type="ECO:0000256" key="6">
    <source>
        <dbReference type="ARBA" id="ARBA00022989"/>
    </source>
</evidence>